<reference evidence="2" key="1">
    <citation type="journal article" date="2023" name="bioRxiv">
        <title>Complete genome of the Medicago anthracnose fungus, Colletotrichum destructivum, reveals a mini-chromosome-like region within a core chromosome.</title>
        <authorList>
            <person name="Lapalu N."/>
            <person name="Simon A."/>
            <person name="Lu A."/>
            <person name="Plaumann P.-L."/>
            <person name="Amselem J."/>
            <person name="Pigne S."/>
            <person name="Auger A."/>
            <person name="Koch C."/>
            <person name="Dallery J.-F."/>
            <person name="O'Connell R.J."/>
        </authorList>
    </citation>
    <scope>NUCLEOTIDE SEQUENCE [LARGE SCALE GENOMIC DNA]</scope>
    <source>
        <strain evidence="2">CBS 520.97</strain>
    </source>
</reference>
<organism evidence="1 2">
    <name type="scientific">Colletotrichum destructivum</name>
    <dbReference type="NCBI Taxonomy" id="34406"/>
    <lineage>
        <taxon>Eukaryota</taxon>
        <taxon>Fungi</taxon>
        <taxon>Dikarya</taxon>
        <taxon>Ascomycota</taxon>
        <taxon>Pezizomycotina</taxon>
        <taxon>Sordariomycetes</taxon>
        <taxon>Hypocreomycetidae</taxon>
        <taxon>Glomerellales</taxon>
        <taxon>Glomerellaceae</taxon>
        <taxon>Colletotrichum</taxon>
        <taxon>Colletotrichum destructivum species complex</taxon>
    </lineage>
</organism>
<dbReference type="AlphaFoldDB" id="A0AAX4I1F9"/>
<sequence>MLIHSRQADVVYRGNTTKPIEDGTAMAPTTSDTSDDWLQIQNLIFTTDDFLKKVSSKDLFLFVIGIDLENILAGENPKDVHLLLGLGHNKRQITDLFPNEFLHGELKKALNSSLTYGGTLELMKSVFKIATANTTIHLHLDGLLRPGSGEGEISVSPHVFVEAENGIPRSMFLSTHDLTMPARDLDFSHASPRTTSKSGKTISAFFAELPDDLCPDNIRSWIYRK</sequence>
<accession>A0AAX4I1F9</accession>
<gene>
    <name evidence="1" type="ORF">CDEST_01945</name>
</gene>
<evidence type="ECO:0000313" key="1">
    <source>
        <dbReference type="EMBL" id="WQF76931.1"/>
    </source>
</evidence>
<name>A0AAX4I1F9_9PEZI</name>
<dbReference type="GeneID" id="87938448"/>
<dbReference type="EMBL" id="CP137305">
    <property type="protein sequence ID" value="WQF76931.1"/>
    <property type="molecule type" value="Genomic_DNA"/>
</dbReference>
<proteinExistence type="predicted"/>
<dbReference type="Proteomes" id="UP001322277">
    <property type="component" value="Chromosome 1"/>
</dbReference>
<dbReference type="RefSeq" id="XP_062774155.1">
    <property type="nucleotide sequence ID" value="XM_062918104.1"/>
</dbReference>
<keyword evidence="2" id="KW-1185">Reference proteome</keyword>
<dbReference type="KEGG" id="cdet:87938448"/>
<protein>
    <submittedName>
        <fullName evidence="1">Uncharacterized protein</fullName>
    </submittedName>
</protein>
<evidence type="ECO:0000313" key="2">
    <source>
        <dbReference type="Proteomes" id="UP001322277"/>
    </source>
</evidence>